<evidence type="ECO:0000256" key="8">
    <source>
        <dbReference type="ARBA" id="ARBA00023136"/>
    </source>
</evidence>
<evidence type="ECO:0000256" key="12">
    <source>
        <dbReference type="SAM" id="MobiDB-lite"/>
    </source>
</evidence>
<keyword evidence="14" id="KW-1185">Reference proteome</keyword>
<dbReference type="PANTHER" id="PTHR11690:SF132">
    <property type="entry name" value="AMILORIDE-SENSITIVE SODIUM CHANNEL SUBUNIT DELTA"/>
    <property type="match status" value="1"/>
</dbReference>
<keyword evidence="3 11" id="KW-0894">Sodium channel</keyword>
<evidence type="ECO:0000256" key="11">
    <source>
        <dbReference type="RuleBase" id="RU000679"/>
    </source>
</evidence>
<dbReference type="PANTHER" id="PTHR11690">
    <property type="entry name" value="AMILORIDE-SENSITIVE SODIUM CHANNEL-RELATED"/>
    <property type="match status" value="1"/>
</dbReference>
<feature type="region of interest" description="Disordered" evidence="12">
    <location>
        <begin position="481"/>
        <end position="503"/>
    </location>
</feature>
<keyword evidence="8" id="KW-0472">Membrane</keyword>
<keyword evidence="2 11" id="KW-0813">Transport</keyword>
<evidence type="ECO:0000256" key="9">
    <source>
        <dbReference type="ARBA" id="ARBA00023201"/>
    </source>
</evidence>
<keyword evidence="7 11" id="KW-0406">Ion transport</keyword>
<evidence type="ECO:0000256" key="10">
    <source>
        <dbReference type="ARBA" id="ARBA00023303"/>
    </source>
</evidence>
<dbReference type="Proteomes" id="UP000437017">
    <property type="component" value="Unassembled WGS sequence"/>
</dbReference>
<keyword evidence="5" id="KW-1133">Transmembrane helix</keyword>
<keyword evidence="9 11" id="KW-0739">Sodium transport</keyword>
<comment type="subcellular location">
    <subcellularLocation>
        <location evidence="1">Membrane</location>
        <topology evidence="1">Multi-pass membrane protein</topology>
    </subcellularLocation>
</comment>
<keyword evidence="4 11" id="KW-0812">Transmembrane</keyword>
<keyword evidence="6" id="KW-0915">Sodium</keyword>
<dbReference type="GO" id="GO:0005886">
    <property type="term" value="C:plasma membrane"/>
    <property type="evidence" value="ECO:0007669"/>
    <property type="project" value="TreeGrafter"/>
</dbReference>
<evidence type="ECO:0000256" key="5">
    <source>
        <dbReference type="ARBA" id="ARBA00022989"/>
    </source>
</evidence>
<reference evidence="13 14" key="1">
    <citation type="journal article" date="2019" name="PLoS ONE">
        <title>Genomic analyses reveal an absence of contemporary introgressive admixture between fin whales and blue whales, despite known hybrids.</title>
        <authorList>
            <person name="Westbury M.V."/>
            <person name="Petersen B."/>
            <person name="Lorenzen E.D."/>
        </authorList>
    </citation>
    <scope>NUCLEOTIDE SEQUENCE [LARGE SCALE GENOMIC DNA]</scope>
    <source>
        <strain evidence="13">FinWhale-01</strain>
    </source>
</reference>
<evidence type="ECO:0000256" key="7">
    <source>
        <dbReference type="ARBA" id="ARBA00023065"/>
    </source>
</evidence>
<feature type="compositionally biased region" description="Pro residues" evidence="12">
    <location>
        <begin position="33"/>
        <end position="42"/>
    </location>
</feature>
<dbReference type="GO" id="GO:0015280">
    <property type="term" value="F:ligand-gated sodium channel activity"/>
    <property type="evidence" value="ECO:0007669"/>
    <property type="project" value="TreeGrafter"/>
</dbReference>
<accession>A0A643CHA0</accession>
<sequence>MAPGGDTWVGSDRTAAAVAQAAGGGPGTRTCPQLPPSPPPPPPEEEHGERLVELHASFRELVTFFCTNAAIHGTIRLVCSSQNRLKTASWALLLAGALGLLCWQFGLLFERYWRYPAIVTVSIHSERSTAQALPVGHPCGRPGGRGPEPTLQLDHGIRLQRLSPLWCQNRVGCKLVSVPALGGLHGTRQRNSTGGDCIQQAYFSGVAAAREWYRFHCANALALPPAAHEDSHHSCGRRFVFSCRYDDQDRQARDKAAVVPSLQPRGCTQQGDGSGACAGLSVAPGSRRFQTPHHSSYGSCYTFNGVWAAQHPGLTHAECQPWPGHCFHRLCKDLETHRLPCASRCPWPCRGVGSAGSRKRGEGWACSGASWAESPPRTDLCPRGPALTLPRSARGGAAATVSLVCAGQARPPEPEPQVTSWPLPLPSSPSSTPREGPTSRSRALPLSPAPRRRSNLAKVNIFYQELSYRTVDEDTRLLREPPGLAAGVGQGRRPGTRCSPPADTHRCRSCFQPRAASGACVVEVLELLLDAAALALLLPAGGRVAAGMTLNARGPSSTPHDVAGALAGVLAGGQP</sequence>
<protein>
    <submittedName>
        <fullName evidence="13">Uncharacterized protein</fullName>
    </submittedName>
</protein>
<comment type="similarity">
    <text evidence="11">Belongs to the amiloride-sensitive sodium channel (TC 1.A.6) family.</text>
</comment>
<name>A0A643CHA0_BALPH</name>
<dbReference type="AlphaFoldDB" id="A0A643CHA0"/>
<organism evidence="13 14">
    <name type="scientific">Balaenoptera physalus</name>
    <name type="common">Fin whale</name>
    <name type="synonym">Balaena physalus</name>
    <dbReference type="NCBI Taxonomy" id="9770"/>
    <lineage>
        <taxon>Eukaryota</taxon>
        <taxon>Metazoa</taxon>
        <taxon>Chordata</taxon>
        <taxon>Craniata</taxon>
        <taxon>Vertebrata</taxon>
        <taxon>Euteleostomi</taxon>
        <taxon>Mammalia</taxon>
        <taxon>Eutheria</taxon>
        <taxon>Laurasiatheria</taxon>
        <taxon>Artiodactyla</taxon>
        <taxon>Whippomorpha</taxon>
        <taxon>Cetacea</taxon>
        <taxon>Mysticeti</taxon>
        <taxon>Balaenopteridae</taxon>
        <taxon>Balaenoptera</taxon>
    </lineage>
</organism>
<evidence type="ECO:0000256" key="1">
    <source>
        <dbReference type="ARBA" id="ARBA00004141"/>
    </source>
</evidence>
<evidence type="ECO:0000256" key="2">
    <source>
        <dbReference type="ARBA" id="ARBA00022448"/>
    </source>
</evidence>
<evidence type="ECO:0000256" key="3">
    <source>
        <dbReference type="ARBA" id="ARBA00022461"/>
    </source>
</evidence>
<comment type="caution">
    <text evidence="13">The sequence shown here is derived from an EMBL/GenBank/DDBJ whole genome shotgun (WGS) entry which is preliminary data.</text>
</comment>
<proteinExistence type="inferred from homology"/>
<evidence type="ECO:0000256" key="6">
    <source>
        <dbReference type="ARBA" id="ARBA00023053"/>
    </source>
</evidence>
<gene>
    <name evidence="13" type="ORF">E2I00_015806</name>
</gene>
<evidence type="ECO:0000256" key="4">
    <source>
        <dbReference type="ARBA" id="ARBA00022692"/>
    </source>
</evidence>
<evidence type="ECO:0000313" key="13">
    <source>
        <dbReference type="EMBL" id="KAB0399494.1"/>
    </source>
</evidence>
<feature type="compositionally biased region" description="Low complexity" evidence="12">
    <location>
        <begin position="428"/>
        <end position="446"/>
    </location>
</feature>
<dbReference type="InterPro" id="IPR001873">
    <property type="entry name" value="ENaC"/>
</dbReference>
<feature type="region of interest" description="Disordered" evidence="12">
    <location>
        <begin position="19"/>
        <end position="48"/>
    </location>
</feature>
<feature type="non-terminal residue" evidence="13">
    <location>
        <position position="575"/>
    </location>
</feature>
<feature type="region of interest" description="Disordered" evidence="12">
    <location>
        <begin position="408"/>
        <end position="450"/>
    </location>
</feature>
<dbReference type="PRINTS" id="PR01078">
    <property type="entry name" value="AMINACHANNEL"/>
</dbReference>
<keyword evidence="10 11" id="KW-0407">Ion channel</keyword>
<dbReference type="GO" id="GO:0034706">
    <property type="term" value="C:sodium channel complex"/>
    <property type="evidence" value="ECO:0007669"/>
    <property type="project" value="TreeGrafter"/>
</dbReference>
<evidence type="ECO:0000313" key="14">
    <source>
        <dbReference type="Proteomes" id="UP000437017"/>
    </source>
</evidence>
<dbReference type="Pfam" id="PF00858">
    <property type="entry name" value="ASC"/>
    <property type="match status" value="1"/>
</dbReference>
<dbReference type="EMBL" id="SGJD01001535">
    <property type="protein sequence ID" value="KAB0399494.1"/>
    <property type="molecule type" value="Genomic_DNA"/>
</dbReference>
<dbReference type="OrthoDB" id="6238402at2759"/>